<dbReference type="AlphaFoldDB" id="A0A840YRB2"/>
<feature type="transmembrane region" description="Helical" evidence="1">
    <location>
        <begin position="60"/>
        <end position="78"/>
    </location>
</feature>
<evidence type="ECO:0000256" key="1">
    <source>
        <dbReference type="SAM" id="Phobius"/>
    </source>
</evidence>
<dbReference type="EMBL" id="JACIJF010000013">
    <property type="protein sequence ID" value="MBB5712121.1"/>
    <property type="molecule type" value="Genomic_DNA"/>
</dbReference>
<comment type="caution">
    <text evidence="2">The sequence shown here is derived from an EMBL/GenBank/DDBJ whole genome shotgun (WGS) entry which is preliminary data.</text>
</comment>
<evidence type="ECO:0000313" key="2">
    <source>
        <dbReference type="EMBL" id="MBB5712121.1"/>
    </source>
</evidence>
<protein>
    <submittedName>
        <fullName evidence="2">Uncharacterized protein</fullName>
    </submittedName>
</protein>
<sequence>MHYRLTLASAATFTVAAAASRTLAPLIESRVHLFWFWLSAILVELLASPLAHERPCGRRLLLNGVAATLATLAVRWAVEGPPWFNPR</sequence>
<keyword evidence="3" id="KW-1185">Reference proteome</keyword>
<proteinExistence type="predicted"/>
<organism evidence="2 3">
    <name type="scientific">Sphingomonas xinjiangensis</name>
    <dbReference type="NCBI Taxonomy" id="643568"/>
    <lineage>
        <taxon>Bacteria</taxon>
        <taxon>Pseudomonadati</taxon>
        <taxon>Pseudomonadota</taxon>
        <taxon>Alphaproteobacteria</taxon>
        <taxon>Sphingomonadales</taxon>
        <taxon>Sphingomonadaceae</taxon>
        <taxon>Sphingomonas</taxon>
    </lineage>
</organism>
<name>A0A840YRB2_9SPHN</name>
<keyword evidence="1" id="KW-0472">Membrane</keyword>
<evidence type="ECO:0000313" key="3">
    <source>
        <dbReference type="Proteomes" id="UP000527143"/>
    </source>
</evidence>
<reference evidence="2 3" key="1">
    <citation type="submission" date="2020-08" db="EMBL/GenBank/DDBJ databases">
        <title>Genomic Encyclopedia of Type Strains, Phase IV (KMG-IV): sequencing the most valuable type-strain genomes for metagenomic binning, comparative biology and taxonomic classification.</title>
        <authorList>
            <person name="Goeker M."/>
        </authorList>
    </citation>
    <scope>NUCLEOTIDE SEQUENCE [LARGE SCALE GENOMIC DNA]</scope>
    <source>
        <strain evidence="2 3">DSM 26736</strain>
    </source>
</reference>
<accession>A0A840YRB2</accession>
<keyword evidence="1" id="KW-1133">Transmembrane helix</keyword>
<feature type="transmembrane region" description="Helical" evidence="1">
    <location>
        <begin position="34"/>
        <end position="51"/>
    </location>
</feature>
<gene>
    <name evidence="2" type="ORF">FHT02_003378</name>
</gene>
<dbReference type="Proteomes" id="UP000527143">
    <property type="component" value="Unassembled WGS sequence"/>
</dbReference>
<keyword evidence="1" id="KW-0812">Transmembrane</keyword>